<dbReference type="InterPro" id="IPR050416">
    <property type="entry name" value="FAD-linked_Oxidoreductase"/>
</dbReference>
<keyword evidence="5" id="KW-0560">Oxidoreductase</keyword>
<evidence type="ECO:0000256" key="5">
    <source>
        <dbReference type="ARBA" id="ARBA00023002"/>
    </source>
</evidence>
<dbReference type="EMBL" id="LFBV01000010">
    <property type="protein sequence ID" value="OKH91370.1"/>
    <property type="molecule type" value="Genomic_DNA"/>
</dbReference>
<evidence type="ECO:0000256" key="4">
    <source>
        <dbReference type="ARBA" id="ARBA00022827"/>
    </source>
</evidence>
<dbReference type="PANTHER" id="PTHR42973">
    <property type="entry name" value="BINDING OXIDOREDUCTASE, PUTATIVE (AFU_ORTHOLOGUE AFUA_1G17690)-RELATED"/>
    <property type="match status" value="1"/>
</dbReference>
<keyword evidence="3" id="KW-0285">Flavoprotein</keyword>
<evidence type="ECO:0000256" key="3">
    <source>
        <dbReference type="ARBA" id="ARBA00022630"/>
    </source>
</evidence>
<evidence type="ECO:0000256" key="1">
    <source>
        <dbReference type="ARBA" id="ARBA00001974"/>
    </source>
</evidence>
<keyword evidence="8" id="KW-1185">Reference proteome</keyword>
<dbReference type="SUPFAM" id="SSF56176">
    <property type="entry name" value="FAD-binding/transporter-associated domain-like"/>
    <property type="match status" value="1"/>
</dbReference>
<dbReference type="InterPro" id="IPR006093">
    <property type="entry name" value="Oxy_OxRdtase_FAD_BS"/>
</dbReference>
<evidence type="ECO:0000313" key="8">
    <source>
        <dbReference type="Proteomes" id="UP000186455"/>
    </source>
</evidence>
<keyword evidence="4" id="KW-0274">FAD</keyword>
<comment type="caution">
    <text evidence="7">The sequence shown here is derived from an EMBL/GenBank/DDBJ whole genome shotgun (WGS) entry which is preliminary data.</text>
</comment>
<accession>A0A1Q4V0V1</accession>
<dbReference type="PROSITE" id="PS00862">
    <property type="entry name" value="OX2_COVAL_FAD"/>
    <property type="match status" value="1"/>
</dbReference>
<dbReference type="PANTHER" id="PTHR42973:SF39">
    <property type="entry name" value="FAD-BINDING PCMH-TYPE DOMAIN-CONTAINING PROTEIN"/>
    <property type="match status" value="1"/>
</dbReference>
<dbReference type="Proteomes" id="UP000186455">
    <property type="component" value="Unassembled WGS sequence"/>
</dbReference>
<dbReference type="STRING" id="1048205.AB852_31730"/>
<dbReference type="InterPro" id="IPR016169">
    <property type="entry name" value="FAD-bd_PCMH_sub2"/>
</dbReference>
<dbReference type="InterPro" id="IPR006094">
    <property type="entry name" value="Oxid_FAD_bind_N"/>
</dbReference>
<dbReference type="GO" id="GO:0016491">
    <property type="term" value="F:oxidoreductase activity"/>
    <property type="evidence" value="ECO:0007669"/>
    <property type="project" value="UniProtKB-KW"/>
</dbReference>
<dbReference type="Gene3D" id="3.30.465.10">
    <property type="match status" value="1"/>
</dbReference>
<comment type="similarity">
    <text evidence="2">Belongs to the oxygen-dependent FAD-linked oxidoreductase family.</text>
</comment>
<evidence type="ECO:0000259" key="6">
    <source>
        <dbReference type="PROSITE" id="PS51387"/>
    </source>
</evidence>
<dbReference type="InterPro" id="IPR036318">
    <property type="entry name" value="FAD-bd_PCMH-like_sf"/>
</dbReference>
<sequence length="443" mass="46319">MLGARDSAYARETSGFQTGFTQRPEQVRPVASVAEVVGAITHAREAGLPVRVRATGHGTPGNSEGGMLISTRRLDEVRIDPHARVARIGAGARWSQVIEAAAPHGLAPLSGSSPGVGAVSYTLGGGLGLLGRSWGYAADHVRSVDLVTAGGERLRVTADSEPELFWGLRGAGHGFGVVTALETGLVPVTHVYGGGLSFDGRETDPGALLRAWTGWTAGLPDAMSSTFAALPFPDAPMLPPALRGRYTITVRVAYTGDPEEGARLMAPLRAVGPVTEDTLRTIPYTGSGHIHDEPDTPHAYYGDNAVVRDLDPAAGAELLALTGPDAPGMTITQITHLGGALGREPAVPNAVPYREGRFLVRLLSMLQGTDPAAVRAHYARVLPLLAPSALGRSLNFAFGDADGDGHEERARALYGAHARGRLAGLKKTYDPTGLFVGSRHLDG</sequence>
<organism evidence="7 8">
    <name type="scientific">Streptomyces uncialis</name>
    <dbReference type="NCBI Taxonomy" id="1048205"/>
    <lineage>
        <taxon>Bacteria</taxon>
        <taxon>Bacillati</taxon>
        <taxon>Actinomycetota</taxon>
        <taxon>Actinomycetes</taxon>
        <taxon>Kitasatosporales</taxon>
        <taxon>Streptomycetaceae</taxon>
        <taxon>Streptomyces</taxon>
    </lineage>
</organism>
<name>A0A1Q4V0V1_9ACTN</name>
<protein>
    <submittedName>
        <fullName evidence="7">FAD-binding protein</fullName>
    </submittedName>
</protein>
<comment type="cofactor">
    <cofactor evidence="1">
        <name>FAD</name>
        <dbReference type="ChEBI" id="CHEBI:57692"/>
    </cofactor>
</comment>
<dbReference type="AlphaFoldDB" id="A0A1Q4V0V1"/>
<proteinExistence type="inferred from homology"/>
<dbReference type="InterPro" id="IPR016166">
    <property type="entry name" value="FAD-bd_PCMH"/>
</dbReference>
<evidence type="ECO:0000313" key="7">
    <source>
        <dbReference type="EMBL" id="OKH91370.1"/>
    </source>
</evidence>
<reference evidence="7 8" key="1">
    <citation type="submission" date="2015-06" db="EMBL/GenBank/DDBJ databases">
        <title>Cloning and characterization of the uncialamcin biosynthetic gene cluster.</title>
        <authorList>
            <person name="Yan X."/>
            <person name="Huang T."/>
            <person name="Ge H."/>
            <person name="Shen B."/>
        </authorList>
    </citation>
    <scope>NUCLEOTIDE SEQUENCE [LARGE SCALE GENOMIC DNA]</scope>
    <source>
        <strain evidence="7 8">DCA2648</strain>
    </source>
</reference>
<dbReference type="GO" id="GO:0071949">
    <property type="term" value="F:FAD binding"/>
    <property type="evidence" value="ECO:0007669"/>
    <property type="project" value="InterPro"/>
</dbReference>
<dbReference type="PROSITE" id="PS51387">
    <property type="entry name" value="FAD_PCMH"/>
    <property type="match status" value="1"/>
</dbReference>
<dbReference type="InterPro" id="IPR016167">
    <property type="entry name" value="FAD-bd_PCMH_sub1"/>
</dbReference>
<dbReference type="Gene3D" id="3.40.462.20">
    <property type="match status" value="1"/>
</dbReference>
<evidence type="ECO:0000256" key="2">
    <source>
        <dbReference type="ARBA" id="ARBA00005466"/>
    </source>
</evidence>
<dbReference type="Gene3D" id="3.30.43.10">
    <property type="entry name" value="Uridine Diphospho-n-acetylenolpyruvylglucosamine Reductase, domain 2"/>
    <property type="match status" value="1"/>
</dbReference>
<dbReference type="Pfam" id="PF01565">
    <property type="entry name" value="FAD_binding_4"/>
    <property type="match status" value="1"/>
</dbReference>
<feature type="domain" description="FAD-binding PCMH-type" evidence="6">
    <location>
        <begin position="20"/>
        <end position="188"/>
    </location>
</feature>
<gene>
    <name evidence="7" type="ORF">AB852_31730</name>
</gene>